<dbReference type="EMBL" id="JNFH02000003">
    <property type="protein sequence ID" value="KKF40047.1"/>
    <property type="molecule type" value="Genomic_DNA"/>
</dbReference>
<reference evidence="1 2" key="1">
    <citation type="journal article" date="2015" name="Genome Announc.">
        <title>Draft genome sequence of a Halorubrum H3 strain isolated from the burlinskoye salt lake (Altai Krai, Russia).</title>
        <authorList>
            <person name="Rozanov A.S."/>
            <person name="Bryanskaya A.V."/>
            <person name="Malup T.K."/>
            <person name="Kotenko A.V."/>
            <person name="Peltek S.E."/>
        </authorList>
    </citation>
    <scope>NUCLEOTIDE SEQUENCE [LARGE SCALE GENOMIC DNA]</scope>
    <source>
        <strain evidence="1 2">H3</strain>
    </source>
</reference>
<organism evidence="1 2">
    <name type="scientific">Halorubrum saccharovorum</name>
    <dbReference type="NCBI Taxonomy" id="2248"/>
    <lineage>
        <taxon>Archaea</taxon>
        <taxon>Methanobacteriati</taxon>
        <taxon>Methanobacteriota</taxon>
        <taxon>Stenosarchaea group</taxon>
        <taxon>Halobacteria</taxon>
        <taxon>Halobacteriales</taxon>
        <taxon>Haloferacaceae</taxon>
        <taxon>Halorubrum</taxon>
    </lineage>
</organism>
<sequence length="79" mass="8356">MDGVAVVRLVGSLGDPGQPPDLLAVLALVERLVADLHRALAVEVVPLTLVEGRPRLVGDEDACLDAVDVGRAKLRLHPF</sequence>
<dbReference type="AlphaFoldDB" id="A0A0F8CMA7"/>
<evidence type="ECO:0000313" key="2">
    <source>
        <dbReference type="Proteomes" id="UP000053331"/>
    </source>
</evidence>
<keyword evidence="2" id="KW-1185">Reference proteome</keyword>
<evidence type="ECO:0000313" key="1">
    <source>
        <dbReference type="EMBL" id="KKF40047.1"/>
    </source>
</evidence>
<accession>A0A0F8CMA7</accession>
<gene>
    <name evidence="1" type="ORF">FK85_23565</name>
</gene>
<name>A0A0F8CMA7_9EURY</name>
<protein>
    <submittedName>
        <fullName evidence="1">Uncharacterized protein</fullName>
    </submittedName>
</protein>
<proteinExistence type="predicted"/>
<dbReference type="Proteomes" id="UP000053331">
    <property type="component" value="Unassembled WGS sequence"/>
</dbReference>
<comment type="caution">
    <text evidence="1">The sequence shown here is derived from an EMBL/GenBank/DDBJ whole genome shotgun (WGS) entry which is preliminary data.</text>
</comment>